<dbReference type="InterPro" id="IPR017853">
    <property type="entry name" value="GH"/>
</dbReference>
<keyword evidence="2" id="KW-0378">Hydrolase</keyword>
<evidence type="ECO:0000256" key="1">
    <source>
        <dbReference type="ARBA" id="ARBA00008061"/>
    </source>
</evidence>
<feature type="domain" description="Glycosyl hydrolase family 13 catalytic" evidence="4">
    <location>
        <begin position="135"/>
        <end position="492"/>
    </location>
</feature>
<dbReference type="Pfam" id="PF02903">
    <property type="entry name" value="Alpha-amylase_N"/>
    <property type="match status" value="1"/>
</dbReference>
<evidence type="ECO:0000313" key="5">
    <source>
        <dbReference type="EMBL" id="MBP2112618.1"/>
    </source>
</evidence>
<name>A0ABS4NRE0_9BACL</name>
<evidence type="ECO:0000256" key="2">
    <source>
        <dbReference type="ARBA" id="ARBA00022801"/>
    </source>
</evidence>
<dbReference type="GO" id="GO:0016798">
    <property type="term" value="F:hydrolase activity, acting on glycosyl bonds"/>
    <property type="evidence" value="ECO:0007669"/>
    <property type="project" value="UniProtKB-KW"/>
</dbReference>
<comment type="caution">
    <text evidence="5">The sequence shown here is derived from an EMBL/GenBank/DDBJ whole genome shotgun (WGS) entry which is preliminary data.</text>
</comment>
<comment type="similarity">
    <text evidence="1">Belongs to the glycosyl hydrolase 13 family.</text>
</comment>
<dbReference type="EMBL" id="JAGGLV010000008">
    <property type="protein sequence ID" value="MBP2112618.1"/>
    <property type="molecule type" value="Genomic_DNA"/>
</dbReference>
<keyword evidence="3 5" id="KW-0326">Glycosidase</keyword>
<dbReference type="PANTHER" id="PTHR10357:SF210">
    <property type="entry name" value="MALTODEXTRIN GLUCOSIDASE"/>
    <property type="match status" value="1"/>
</dbReference>
<dbReference type="InterPro" id="IPR006047">
    <property type="entry name" value="GH13_cat_dom"/>
</dbReference>
<dbReference type="Gene3D" id="3.20.20.80">
    <property type="entry name" value="Glycosidases"/>
    <property type="match status" value="1"/>
</dbReference>
<dbReference type="CDD" id="cd11338">
    <property type="entry name" value="AmyAc_CMD"/>
    <property type="match status" value="1"/>
</dbReference>
<dbReference type="SUPFAM" id="SSF51445">
    <property type="entry name" value="(Trans)glycosidases"/>
    <property type="match status" value="1"/>
</dbReference>
<dbReference type="SUPFAM" id="SSF51011">
    <property type="entry name" value="Glycosyl hydrolase domain"/>
    <property type="match status" value="1"/>
</dbReference>
<dbReference type="Proteomes" id="UP000773462">
    <property type="component" value="Unassembled WGS sequence"/>
</dbReference>
<protein>
    <submittedName>
        <fullName evidence="5">Glycosidase</fullName>
    </submittedName>
</protein>
<sequence>MLLEAMYHVPRDKWAYAYDTETIHLRVRTKRDDVDYVVALTGDKYDWQHTSYDIIMEKAASDDKFDYWEAAVRPKYKRLSYTFRVSKGMETVYLLDNGIRSECPPPPNHFYEFPYIHGIDLFRVPPWAKDAVFYQIMTERFANGNPLINPEGTQPWGGKPELNNFFGGDLQGVLDHLDDLQELGVNALYFTPLFVSPSNHKYDIVDYRRVDPHFGDNELLKQVVEECHRRGLRVMLDAVFNHCSDQFPPFQDVLAKGEYSVYRDWFHVNSFPAEIVDGIPTYDTFGFYGNMPKFNTANHEVKSYLLEVAEYWIKEIKVDGWRLDVANEVDHHFWRDFRKVVKAANPDAYIVGEVWSDSLTWLLGDQFDSVMNYPFSGTVLEFFNGGMDGITFGHRIGGLLMRYPQQTNEVVFNLLGSHDTPRLLTVLGEDKRKLKLTVVFLFTFMGTPCIYYGDEIGLTGYEDPDCRKCMEWDQGKQDRELYDFYRMMISLRKEHKALREGRFRILQACEHDPCIVYERADELIHFTVWMNNSPQQRTLSHPMETSDWLDALTGEAVAPERGMMNVALEPYEYRILFRHIVEVGSND</sequence>
<dbReference type="InterPro" id="IPR032091">
    <property type="entry name" value="Malt_amylase-like_C"/>
</dbReference>
<dbReference type="Gene3D" id="3.90.400.10">
    <property type="entry name" value="Oligo-1,6-glucosidase, Domain 2"/>
    <property type="match status" value="1"/>
</dbReference>
<dbReference type="Pfam" id="PF00128">
    <property type="entry name" value="Alpha-amylase"/>
    <property type="match status" value="1"/>
</dbReference>
<dbReference type="Gene3D" id="2.60.40.10">
    <property type="entry name" value="Immunoglobulins"/>
    <property type="match status" value="1"/>
</dbReference>
<reference evidence="5 6" key="1">
    <citation type="submission" date="2021-03" db="EMBL/GenBank/DDBJ databases">
        <title>Genomic Encyclopedia of Type Strains, Phase IV (KMG-IV): sequencing the most valuable type-strain genomes for metagenomic binning, comparative biology and taxonomic classification.</title>
        <authorList>
            <person name="Goeker M."/>
        </authorList>
    </citation>
    <scope>NUCLEOTIDE SEQUENCE [LARGE SCALE GENOMIC DNA]</scope>
    <source>
        <strain evidence="5 6">DSM 101953</strain>
    </source>
</reference>
<dbReference type="RefSeq" id="WP_209873713.1">
    <property type="nucleotide sequence ID" value="NZ_JAGGLV010000008.1"/>
</dbReference>
<evidence type="ECO:0000256" key="3">
    <source>
        <dbReference type="ARBA" id="ARBA00023295"/>
    </source>
</evidence>
<dbReference type="Pfam" id="PF16657">
    <property type="entry name" value="Malt_amylase_C"/>
    <property type="match status" value="1"/>
</dbReference>
<dbReference type="CDD" id="cd02857">
    <property type="entry name" value="E_set_CDase_PDE_N"/>
    <property type="match status" value="1"/>
</dbReference>
<dbReference type="InterPro" id="IPR013783">
    <property type="entry name" value="Ig-like_fold"/>
</dbReference>
<evidence type="ECO:0000313" key="6">
    <source>
        <dbReference type="Proteomes" id="UP000773462"/>
    </source>
</evidence>
<gene>
    <name evidence="5" type="ORF">J2Z70_002772</name>
</gene>
<evidence type="ECO:0000259" key="4">
    <source>
        <dbReference type="SMART" id="SM00642"/>
    </source>
</evidence>
<dbReference type="InterPro" id="IPR045857">
    <property type="entry name" value="O16G_dom_2"/>
</dbReference>
<dbReference type="InterPro" id="IPR013780">
    <property type="entry name" value="Glyco_hydro_b"/>
</dbReference>
<dbReference type="PANTHER" id="PTHR10357">
    <property type="entry name" value="ALPHA-AMYLASE FAMILY MEMBER"/>
    <property type="match status" value="1"/>
</dbReference>
<keyword evidence="6" id="KW-1185">Reference proteome</keyword>
<proteinExistence type="inferred from homology"/>
<dbReference type="InterPro" id="IPR004185">
    <property type="entry name" value="Glyco_hydro_13_lg-like_dom"/>
</dbReference>
<dbReference type="SMART" id="SM00642">
    <property type="entry name" value="Aamy"/>
    <property type="match status" value="1"/>
</dbReference>
<organism evidence="5 6">
    <name type="scientific">Paenibacillus silagei</name>
    <dbReference type="NCBI Taxonomy" id="1670801"/>
    <lineage>
        <taxon>Bacteria</taxon>
        <taxon>Bacillati</taxon>
        <taxon>Bacillota</taxon>
        <taxon>Bacilli</taxon>
        <taxon>Bacillales</taxon>
        <taxon>Paenibacillaceae</taxon>
        <taxon>Paenibacillus</taxon>
    </lineage>
</organism>
<accession>A0ABS4NRE0</accession>
<dbReference type="Gene3D" id="2.60.40.1180">
    <property type="entry name" value="Golgi alpha-mannosidase II"/>
    <property type="match status" value="1"/>
</dbReference>